<keyword evidence="4" id="KW-1185">Reference proteome</keyword>
<dbReference type="SUPFAM" id="SSF56436">
    <property type="entry name" value="C-type lectin-like"/>
    <property type="match status" value="1"/>
</dbReference>
<feature type="signal peptide" evidence="2">
    <location>
        <begin position="1"/>
        <end position="20"/>
    </location>
</feature>
<feature type="compositionally biased region" description="Gly residues" evidence="1">
    <location>
        <begin position="46"/>
        <end position="95"/>
    </location>
</feature>
<evidence type="ECO:0008006" key="5">
    <source>
        <dbReference type="Google" id="ProtNLM"/>
    </source>
</evidence>
<sequence>MHKIYLVLSAAFLVTSTACSDESDSGGTSNDQASSSSASTSSASSGGTGGSGGSGSSSVGEGGAGGAGSTSGSGGAGEGGAGTAGGPATGAGGDPGTSSLGFFVSTPSDSGGDLGGIAGADATCQALAAEVGAGGRTWRAYLSTSTENARDRIGKGPWVNAKGVTVAASVEALHALPGGNPELFVDHEGNRINGQWQGSPSPIEHDMLTGSAADGTALADTCNDWTSSTATPGPQVGHSDGLGPNMNGGAPYNSWNSVHAPSGCSQQQLVAVGGAGRFYCFAAD</sequence>
<evidence type="ECO:0000313" key="3">
    <source>
        <dbReference type="EMBL" id="MDC0679844.1"/>
    </source>
</evidence>
<evidence type="ECO:0000313" key="4">
    <source>
        <dbReference type="Proteomes" id="UP001217485"/>
    </source>
</evidence>
<dbReference type="RefSeq" id="WP_272096850.1">
    <property type="nucleotide sequence ID" value="NZ_JAQNDK010000002.1"/>
</dbReference>
<dbReference type="InterPro" id="IPR016186">
    <property type="entry name" value="C-type_lectin-like/link_sf"/>
</dbReference>
<name>A0ABT5C255_9BACT</name>
<keyword evidence="2" id="KW-0732">Signal</keyword>
<accession>A0ABT5C255</accession>
<dbReference type="EMBL" id="JAQNDK010000002">
    <property type="protein sequence ID" value="MDC0679844.1"/>
    <property type="molecule type" value="Genomic_DNA"/>
</dbReference>
<feature type="region of interest" description="Disordered" evidence="1">
    <location>
        <begin position="19"/>
        <end position="105"/>
    </location>
</feature>
<protein>
    <recommendedName>
        <fullName evidence="5">Lectin</fullName>
    </recommendedName>
</protein>
<proteinExistence type="predicted"/>
<reference evidence="3 4" key="1">
    <citation type="submission" date="2023-01" db="EMBL/GenBank/DDBJ databases">
        <title>Minimal conservation of predation-associated metabolite biosynthetic gene clusters underscores biosynthetic potential of Myxococcota including descriptions for ten novel species: Archangium lansinium sp. nov., Myxococcus landrumus sp. nov., Nannocystis bai.</title>
        <authorList>
            <person name="Ahearne A."/>
            <person name="Stevens C."/>
            <person name="Dowd S."/>
        </authorList>
    </citation>
    <scope>NUCLEOTIDE SEQUENCE [LARGE SCALE GENOMIC DNA]</scope>
    <source>
        <strain evidence="3 4">WIWO2</strain>
    </source>
</reference>
<comment type="caution">
    <text evidence="3">The sequence shown here is derived from an EMBL/GenBank/DDBJ whole genome shotgun (WGS) entry which is preliminary data.</text>
</comment>
<evidence type="ECO:0000256" key="1">
    <source>
        <dbReference type="SAM" id="MobiDB-lite"/>
    </source>
</evidence>
<dbReference type="PROSITE" id="PS51257">
    <property type="entry name" value="PROKAR_LIPOPROTEIN"/>
    <property type="match status" value="1"/>
</dbReference>
<organism evidence="3 4">
    <name type="scientific">Sorangium atrum</name>
    <dbReference type="NCBI Taxonomy" id="2995308"/>
    <lineage>
        <taxon>Bacteria</taxon>
        <taxon>Pseudomonadati</taxon>
        <taxon>Myxococcota</taxon>
        <taxon>Polyangia</taxon>
        <taxon>Polyangiales</taxon>
        <taxon>Polyangiaceae</taxon>
        <taxon>Sorangium</taxon>
    </lineage>
</organism>
<evidence type="ECO:0000256" key="2">
    <source>
        <dbReference type="SAM" id="SignalP"/>
    </source>
</evidence>
<feature type="chain" id="PRO_5046075726" description="Lectin" evidence="2">
    <location>
        <begin position="21"/>
        <end position="284"/>
    </location>
</feature>
<dbReference type="Proteomes" id="UP001217485">
    <property type="component" value="Unassembled WGS sequence"/>
</dbReference>
<feature type="compositionally biased region" description="Low complexity" evidence="1">
    <location>
        <begin position="25"/>
        <end position="45"/>
    </location>
</feature>
<dbReference type="InterPro" id="IPR016187">
    <property type="entry name" value="CTDL_fold"/>
</dbReference>
<dbReference type="Gene3D" id="3.10.100.10">
    <property type="entry name" value="Mannose-Binding Protein A, subunit A"/>
    <property type="match status" value="1"/>
</dbReference>
<gene>
    <name evidence="3" type="ORF">POL72_19035</name>
</gene>